<dbReference type="Pfam" id="PF00300">
    <property type="entry name" value="His_Phos_1"/>
    <property type="match status" value="1"/>
</dbReference>
<keyword evidence="2" id="KW-1185">Reference proteome</keyword>
<proteinExistence type="predicted"/>
<name>A0A2P1NNY8_9BURK</name>
<dbReference type="CDD" id="cd07067">
    <property type="entry name" value="HP_PGM_like"/>
    <property type="match status" value="1"/>
</dbReference>
<dbReference type="SUPFAM" id="SSF53254">
    <property type="entry name" value="Phosphoglycerate mutase-like"/>
    <property type="match status" value="1"/>
</dbReference>
<organism evidence="1 2">
    <name type="scientific">Pulveribacter suum</name>
    <dbReference type="NCBI Taxonomy" id="2116657"/>
    <lineage>
        <taxon>Bacteria</taxon>
        <taxon>Pseudomonadati</taxon>
        <taxon>Pseudomonadota</taxon>
        <taxon>Betaproteobacteria</taxon>
        <taxon>Burkholderiales</taxon>
        <taxon>Comamonadaceae</taxon>
        <taxon>Pulveribacter</taxon>
    </lineage>
</organism>
<accession>A0A2P1NNY8</accession>
<dbReference type="SMART" id="SM00855">
    <property type="entry name" value="PGAM"/>
    <property type="match status" value="1"/>
</dbReference>
<keyword evidence="1" id="KW-0418">Kinase</keyword>
<dbReference type="RefSeq" id="WP_106847310.1">
    <property type="nucleotide sequence ID" value="NZ_CP027792.1"/>
</dbReference>
<protein>
    <submittedName>
        <fullName evidence="1">Phosphoglycerate kinase</fullName>
    </submittedName>
</protein>
<dbReference type="InterPro" id="IPR029033">
    <property type="entry name" value="His_PPase_superfam"/>
</dbReference>
<dbReference type="EMBL" id="CP027792">
    <property type="protein sequence ID" value="AVP58762.1"/>
    <property type="molecule type" value="Genomic_DNA"/>
</dbReference>
<evidence type="ECO:0000313" key="2">
    <source>
        <dbReference type="Proteomes" id="UP000241829"/>
    </source>
</evidence>
<keyword evidence="1" id="KW-0808">Transferase</keyword>
<dbReference type="OrthoDB" id="5296884at2"/>
<dbReference type="Proteomes" id="UP000241829">
    <property type="component" value="Chromosome"/>
</dbReference>
<dbReference type="AlphaFoldDB" id="A0A2P1NNY8"/>
<evidence type="ECO:0000313" key="1">
    <source>
        <dbReference type="EMBL" id="AVP58762.1"/>
    </source>
</evidence>
<dbReference type="GO" id="GO:0016301">
    <property type="term" value="F:kinase activity"/>
    <property type="evidence" value="ECO:0007669"/>
    <property type="project" value="UniProtKB-KW"/>
</dbReference>
<reference evidence="2" key="1">
    <citation type="submission" date="2018-03" db="EMBL/GenBank/DDBJ databases">
        <title>Genome sequencing of Melaminivora sp. strain SC2-7.</title>
        <authorList>
            <person name="Kim S.-J."/>
            <person name="Heo J."/>
            <person name="Ahn J.-H."/>
            <person name="Kwon S.-W."/>
        </authorList>
    </citation>
    <scope>NUCLEOTIDE SEQUENCE [LARGE SCALE GENOMIC DNA]</scope>
    <source>
        <strain evidence="2">SC2-7</strain>
    </source>
</reference>
<sequence length="193" mass="20899">MTATRLWLVRHAQPQVAPGICYGRLDVPADPAASRFAAQALARALPAGGVAVWHSPLQRCELLALDLQGLRPDLMPKPEPRIMELDFGCWEGQAWHAIDRSALDAWAGQLHTYAPGGGEALQAMLQRVWQALQDARRLPSSDVVWITHAGVARCVAWLLAHGPGRAPRAQDWPTAAPPCGGWTVAPLPPPEDI</sequence>
<dbReference type="KEGG" id="melm:C7H73_14510"/>
<dbReference type="Gene3D" id="3.40.50.1240">
    <property type="entry name" value="Phosphoglycerate mutase-like"/>
    <property type="match status" value="1"/>
</dbReference>
<gene>
    <name evidence="1" type="ORF">C7H73_14510</name>
</gene>
<dbReference type="InterPro" id="IPR013078">
    <property type="entry name" value="His_Pase_superF_clade-1"/>
</dbReference>